<name>A0A0F6B0E0_SALT1</name>
<dbReference type="HOGENOM" id="CLU_067821_2_0_6"/>
<dbReference type="Pfam" id="PF13551">
    <property type="entry name" value="HTH_29"/>
    <property type="match status" value="1"/>
</dbReference>
<evidence type="ECO:0000313" key="1">
    <source>
        <dbReference type="EMBL" id="ACY87966.1"/>
    </source>
</evidence>
<dbReference type="AlphaFoldDB" id="A0A0F6B0E0"/>
<dbReference type="KEGG" id="seo:STM14_1481"/>
<organism evidence="1 2">
    <name type="scientific">Salmonella typhimurium (strain 14028s / SGSC 2262)</name>
    <dbReference type="NCBI Taxonomy" id="588858"/>
    <lineage>
        <taxon>Bacteria</taxon>
        <taxon>Pseudomonadati</taxon>
        <taxon>Pseudomonadota</taxon>
        <taxon>Gammaproteobacteria</taxon>
        <taxon>Enterobacterales</taxon>
        <taxon>Enterobacteriaceae</taxon>
        <taxon>Salmonella</taxon>
    </lineage>
</organism>
<dbReference type="PATRIC" id="fig|588858.6.peg.1449"/>
<keyword evidence="2" id="KW-1185">Reference proteome</keyword>
<reference evidence="1 2" key="1">
    <citation type="journal article" date="2010" name="J. Bacteriol.">
        <title>Short-term signatures of evolutionary change in the Salmonella enterica serovar typhimurium 14028 genome.</title>
        <authorList>
            <person name="Jarvik T."/>
            <person name="Smillie C."/>
            <person name="Groisman E.A."/>
            <person name="Ochman H."/>
        </authorList>
    </citation>
    <scope>NUCLEOTIDE SEQUENCE [LARGE SCALE GENOMIC DNA]</scope>
    <source>
        <strain evidence="2">14028s / SGSC 2262</strain>
    </source>
</reference>
<gene>
    <name evidence="1" type="ordered locus">STM14_1481</name>
</gene>
<dbReference type="InterPro" id="IPR009057">
    <property type="entry name" value="Homeodomain-like_sf"/>
</dbReference>
<protein>
    <submittedName>
        <fullName evidence="1">Uncharacterized protein</fullName>
    </submittedName>
</protein>
<evidence type="ECO:0000313" key="2">
    <source>
        <dbReference type="Proteomes" id="UP000002695"/>
    </source>
</evidence>
<sequence>MIWVSNPYTKHEVTLMLHTTNPVIKHKAGLLNLAEELSNVSKACKIMGVSRDTFYRYRELADEGGVDALINRSRRVPNLKNRTDEATEQAVVDYAVAFPAHGQHRTAQTGRFYLR</sequence>
<accession>A0A0F6B0E0</accession>
<proteinExistence type="predicted"/>
<dbReference type="Proteomes" id="UP000002695">
    <property type="component" value="Chromosome"/>
</dbReference>
<dbReference type="EMBL" id="CP001363">
    <property type="protein sequence ID" value="ACY87966.1"/>
    <property type="molecule type" value="Genomic_DNA"/>
</dbReference>
<dbReference type="SUPFAM" id="SSF46689">
    <property type="entry name" value="Homeodomain-like"/>
    <property type="match status" value="1"/>
</dbReference>